<dbReference type="RefSeq" id="XP_005713694.1">
    <property type="nucleotide sequence ID" value="XM_005713637.1"/>
</dbReference>
<dbReference type="Gramene" id="CDF33875">
    <property type="protein sequence ID" value="CDF33875"/>
    <property type="gene ID" value="CHC_T00002456001"/>
</dbReference>
<keyword evidence="2" id="KW-1185">Reference proteome</keyword>
<dbReference type="AlphaFoldDB" id="R7Q8S3"/>
<proteinExistence type="predicted"/>
<sequence>MLPMRRRPRADGIVRGFGSARRRRQEFGEAGVGLGHEKAGGREEEWEVGKRRLVCRPRRRRGGTVGRRGTEKEGISEVVNCVHVLDMVK</sequence>
<evidence type="ECO:0000313" key="1">
    <source>
        <dbReference type="EMBL" id="CDF33875.1"/>
    </source>
</evidence>
<accession>R7Q8S3</accession>
<reference evidence="2" key="1">
    <citation type="journal article" date="2013" name="Proc. Natl. Acad. Sci. U.S.A.">
        <title>Genome structure and metabolic features in the red seaweed Chondrus crispus shed light on evolution of the Archaeplastida.</title>
        <authorList>
            <person name="Collen J."/>
            <person name="Porcel B."/>
            <person name="Carre W."/>
            <person name="Ball S.G."/>
            <person name="Chaparro C."/>
            <person name="Tonon T."/>
            <person name="Barbeyron T."/>
            <person name="Michel G."/>
            <person name="Noel B."/>
            <person name="Valentin K."/>
            <person name="Elias M."/>
            <person name="Artiguenave F."/>
            <person name="Arun A."/>
            <person name="Aury J.M."/>
            <person name="Barbosa-Neto J.F."/>
            <person name="Bothwell J.H."/>
            <person name="Bouget F.Y."/>
            <person name="Brillet L."/>
            <person name="Cabello-Hurtado F."/>
            <person name="Capella-Gutierrez S."/>
            <person name="Charrier B."/>
            <person name="Cladiere L."/>
            <person name="Cock J.M."/>
            <person name="Coelho S.M."/>
            <person name="Colleoni C."/>
            <person name="Czjzek M."/>
            <person name="Da Silva C."/>
            <person name="Delage L."/>
            <person name="Denoeud F."/>
            <person name="Deschamps P."/>
            <person name="Dittami S.M."/>
            <person name="Gabaldon T."/>
            <person name="Gachon C.M."/>
            <person name="Groisillier A."/>
            <person name="Herve C."/>
            <person name="Jabbari K."/>
            <person name="Katinka M."/>
            <person name="Kloareg B."/>
            <person name="Kowalczyk N."/>
            <person name="Labadie K."/>
            <person name="Leblanc C."/>
            <person name="Lopez P.J."/>
            <person name="McLachlan D.H."/>
            <person name="Meslet-Cladiere L."/>
            <person name="Moustafa A."/>
            <person name="Nehr Z."/>
            <person name="Nyvall Collen P."/>
            <person name="Panaud O."/>
            <person name="Partensky F."/>
            <person name="Poulain J."/>
            <person name="Rensing S.A."/>
            <person name="Rousvoal S."/>
            <person name="Samson G."/>
            <person name="Symeonidi A."/>
            <person name="Weissenbach J."/>
            <person name="Zambounis A."/>
            <person name="Wincker P."/>
            <person name="Boyen C."/>
        </authorList>
    </citation>
    <scope>NUCLEOTIDE SEQUENCE [LARGE SCALE GENOMIC DNA]</scope>
    <source>
        <strain evidence="2">cv. Stackhouse</strain>
    </source>
</reference>
<dbReference type="KEGG" id="ccp:CHC_T00002456001"/>
<name>R7Q8S3_CHOCR</name>
<dbReference type="GeneID" id="17321406"/>
<evidence type="ECO:0000313" key="2">
    <source>
        <dbReference type="Proteomes" id="UP000012073"/>
    </source>
</evidence>
<dbReference type="Proteomes" id="UP000012073">
    <property type="component" value="Unassembled WGS sequence"/>
</dbReference>
<organism evidence="1 2">
    <name type="scientific">Chondrus crispus</name>
    <name type="common">Carrageen Irish moss</name>
    <name type="synonym">Polymorpha crispa</name>
    <dbReference type="NCBI Taxonomy" id="2769"/>
    <lineage>
        <taxon>Eukaryota</taxon>
        <taxon>Rhodophyta</taxon>
        <taxon>Florideophyceae</taxon>
        <taxon>Rhodymeniophycidae</taxon>
        <taxon>Gigartinales</taxon>
        <taxon>Gigartinaceae</taxon>
        <taxon>Chondrus</taxon>
    </lineage>
</organism>
<protein>
    <submittedName>
        <fullName evidence="1">Uncharacterized protein</fullName>
    </submittedName>
</protein>
<dbReference type="EMBL" id="HG001660">
    <property type="protein sequence ID" value="CDF33875.1"/>
    <property type="molecule type" value="Genomic_DNA"/>
</dbReference>
<gene>
    <name evidence="1" type="ORF">CHC_T00002456001</name>
</gene>